<proteinExistence type="predicted"/>
<sequence length="95" mass="10985">MTPSTSRTSLDAKTARILHALYHLNKEQRKAVLKKANRNLIKGICECALNMLKGNVPLNAVQKVKLKKHKSILRRLSDKKSKGWKNKKRFDYSKR</sequence>
<name>A0A232ED71_9HYME</name>
<comment type="caution">
    <text evidence="1">The sequence shown here is derived from an EMBL/GenBank/DDBJ whole genome shotgun (WGS) entry which is preliminary data.</text>
</comment>
<dbReference type="EMBL" id="NNAY01008209">
    <property type="protein sequence ID" value="OXU16287.1"/>
    <property type="molecule type" value="Genomic_DNA"/>
</dbReference>
<organism evidence="1 2">
    <name type="scientific">Trichomalopsis sarcophagae</name>
    <dbReference type="NCBI Taxonomy" id="543379"/>
    <lineage>
        <taxon>Eukaryota</taxon>
        <taxon>Metazoa</taxon>
        <taxon>Ecdysozoa</taxon>
        <taxon>Arthropoda</taxon>
        <taxon>Hexapoda</taxon>
        <taxon>Insecta</taxon>
        <taxon>Pterygota</taxon>
        <taxon>Neoptera</taxon>
        <taxon>Endopterygota</taxon>
        <taxon>Hymenoptera</taxon>
        <taxon>Apocrita</taxon>
        <taxon>Proctotrupomorpha</taxon>
        <taxon>Chalcidoidea</taxon>
        <taxon>Pteromalidae</taxon>
        <taxon>Pteromalinae</taxon>
        <taxon>Trichomalopsis</taxon>
    </lineage>
</organism>
<keyword evidence="2" id="KW-1185">Reference proteome</keyword>
<dbReference type="Proteomes" id="UP000215335">
    <property type="component" value="Unassembled WGS sequence"/>
</dbReference>
<evidence type="ECO:0000313" key="1">
    <source>
        <dbReference type="EMBL" id="OXU16287.1"/>
    </source>
</evidence>
<evidence type="ECO:0000313" key="2">
    <source>
        <dbReference type="Proteomes" id="UP000215335"/>
    </source>
</evidence>
<reference evidence="1 2" key="1">
    <citation type="journal article" date="2017" name="Curr. Biol.">
        <title>The Evolution of Venom by Co-option of Single-Copy Genes.</title>
        <authorList>
            <person name="Martinson E.O."/>
            <person name="Mrinalini"/>
            <person name="Kelkar Y.D."/>
            <person name="Chang C.H."/>
            <person name="Werren J.H."/>
        </authorList>
    </citation>
    <scope>NUCLEOTIDE SEQUENCE [LARGE SCALE GENOMIC DNA]</scope>
    <source>
        <strain evidence="1 2">Alberta</strain>
        <tissue evidence="1">Whole body</tissue>
    </source>
</reference>
<dbReference type="OrthoDB" id="6417614at2759"/>
<accession>A0A232ED71</accession>
<dbReference type="AlphaFoldDB" id="A0A232ED71"/>
<protein>
    <submittedName>
        <fullName evidence="1">Uncharacterized protein</fullName>
    </submittedName>
</protein>
<gene>
    <name evidence="1" type="ORF">TSAR_001073</name>
</gene>